<dbReference type="AlphaFoldDB" id="A0A6L2K4A1"/>
<sequence length="208" mass="22678">GRYNPTLLGPDKDDMGLLDFVKSANPFKVKVRERTLVEGEVPLLIETADMVVVPYEKTVCLVSHTIADEIRDHSRKNKRKVGFSTIPPHVKKLGRGDVRMHHAYTRYVVFTSSSEHEGADTVASPKTTSPKVGSPNPHVHMRVKDVGAGAVNETVDTSLPKNGVVAASLLRIGVGTSSPRRTGIKILHTWCLHPKFPCSNLVSLRSGG</sequence>
<accession>A0A6L2K4A1</accession>
<evidence type="ECO:0000256" key="1">
    <source>
        <dbReference type="SAM" id="MobiDB-lite"/>
    </source>
</evidence>
<gene>
    <name evidence="2" type="ORF">Tci_016216</name>
</gene>
<comment type="caution">
    <text evidence="2">The sequence shown here is derived from an EMBL/GenBank/DDBJ whole genome shotgun (WGS) entry which is preliminary data.</text>
</comment>
<proteinExistence type="predicted"/>
<organism evidence="2">
    <name type="scientific">Tanacetum cinerariifolium</name>
    <name type="common">Dalmatian daisy</name>
    <name type="synonym">Chrysanthemum cinerariifolium</name>
    <dbReference type="NCBI Taxonomy" id="118510"/>
    <lineage>
        <taxon>Eukaryota</taxon>
        <taxon>Viridiplantae</taxon>
        <taxon>Streptophyta</taxon>
        <taxon>Embryophyta</taxon>
        <taxon>Tracheophyta</taxon>
        <taxon>Spermatophyta</taxon>
        <taxon>Magnoliopsida</taxon>
        <taxon>eudicotyledons</taxon>
        <taxon>Gunneridae</taxon>
        <taxon>Pentapetalae</taxon>
        <taxon>asterids</taxon>
        <taxon>campanulids</taxon>
        <taxon>Asterales</taxon>
        <taxon>Asteraceae</taxon>
        <taxon>Asteroideae</taxon>
        <taxon>Anthemideae</taxon>
        <taxon>Anthemidinae</taxon>
        <taxon>Tanacetum</taxon>
    </lineage>
</organism>
<feature type="region of interest" description="Disordered" evidence="1">
    <location>
        <begin position="118"/>
        <end position="138"/>
    </location>
</feature>
<dbReference type="EMBL" id="BKCJ010001819">
    <property type="protein sequence ID" value="GEU44238.1"/>
    <property type="molecule type" value="Genomic_DNA"/>
</dbReference>
<reference evidence="2" key="1">
    <citation type="journal article" date="2019" name="Sci. Rep.">
        <title>Draft genome of Tanacetum cinerariifolium, the natural source of mosquito coil.</title>
        <authorList>
            <person name="Yamashiro T."/>
            <person name="Shiraishi A."/>
            <person name="Satake H."/>
            <person name="Nakayama K."/>
        </authorList>
    </citation>
    <scope>NUCLEOTIDE SEQUENCE</scope>
</reference>
<evidence type="ECO:0000313" key="2">
    <source>
        <dbReference type="EMBL" id="GEU44238.1"/>
    </source>
</evidence>
<name>A0A6L2K4A1_TANCI</name>
<feature type="non-terminal residue" evidence="2">
    <location>
        <position position="1"/>
    </location>
</feature>
<protein>
    <submittedName>
        <fullName evidence="2">Transposase (Putative), gypsy type</fullName>
    </submittedName>
</protein>